<feature type="domain" description="Peptidase S33 tripeptidyl aminopeptidase-like C-terminal" evidence="1">
    <location>
        <begin position="1"/>
        <end position="61"/>
    </location>
</feature>
<dbReference type="Gene3D" id="3.40.50.1820">
    <property type="entry name" value="alpha/beta hydrolase"/>
    <property type="match status" value="1"/>
</dbReference>
<reference evidence="2 3" key="1">
    <citation type="submission" date="2019-06" db="EMBL/GenBank/DDBJ databases">
        <title>Sequencing the genomes of 1000 actinobacteria strains.</title>
        <authorList>
            <person name="Klenk H.-P."/>
        </authorList>
    </citation>
    <scope>NUCLEOTIDE SEQUENCE [LARGE SCALE GENOMIC DNA]</scope>
    <source>
        <strain evidence="2 3">DSM 45671</strain>
    </source>
</reference>
<evidence type="ECO:0000313" key="3">
    <source>
        <dbReference type="Proteomes" id="UP000321261"/>
    </source>
</evidence>
<protein>
    <submittedName>
        <fullName evidence="2">TAP-like protein</fullName>
    </submittedName>
</protein>
<dbReference type="Pfam" id="PF08386">
    <property type="entry name" value="Abhydrolase_4"/>
    <property type="match status" value="1"/>
</dbReference>
<accession>A0A561T591</accession>
<evidence type="ECO:0000259" key="1">
    <source>
        <dbReference type="Pfam" id="PF08386"/>
    </source>
</evidence>
<dbReference type="InterPro" id="IPR013595">
    <property type="entry name" value="Pept_S33_TAP-like_C"/>
</dbReference>
<dbReference type="Proteomes" id="UP000321261">
    <property type="component" value="Unassembled WGS sequence"/>
</dbReference>
<comment type="caution">
    <text evidence="2">The sequence shown here is derived from an EMBL/GenBank/DDBJ whole genome shotgun (WGS) entry which is preliminary data.</text>
</comment>
<sequence>MLLVGGSRDSIIPIEHTVAAHNLLPGSRLQIFEGAGHFPHAEQSTRFAELTHFLTDTRAAQSDLQSLRRRLQSSAGLHSPADVPVA</sequence>
<dbReference type="SUPFAM" id="SSF53474">
    <property type="entry name" value="alpha/beta-Hydrolases"/>
    <property type="match status" value="1"/>
</dbReference>
<gene>
    <name evidence="2" type="ORF">FHX44_118227</name>
</gene>
<evidence type="ECO:0000313" key="2">
    <source>
        <dbReference type="EMBL" id="TWF82278.1"/>
    </source>
</evidence>
<dbReference type="EMBL" id="VIWU01000001">
    <property type="protein sequence ID" value="TWF82278.1"/>
    <property type="molecule type" value="Genomic_DNA"/>
</dbReference>
<dbReference type="AlphaFoldDB" id="A0A561T591"/>
<proteinExistence type="predicted"/>
<name>A0A561T591_9PSEU</name>
<keyword evidence="3" id="KW-1185">Reference proteome</keyword>
<organism evidence="2 3">
    <name type="scientific">Pseudonocardia hierapolitana</name>
    <dbReference type="NCBI Taxonomy" id="1128676"/>
    <lineage>
        <taxon>Bacteria</taxon>
        <taxon>Bacillati</taxon>
        <taxon>Actinomycetota</taxon>
        <taxon>Actinomycetes</taxon>
        <taxon>Pseudonocardiales</taxon>
        <taxon>Pseudonocardiaceae</taxon>
        <taxon>Pseudonocardia</taxon>
    </lineage>
</organism>
<dbReference type="OrthoDB" id="3371334at2"/>
<dbReference type="InterPro" id="IPR029058">
    <property type="entry name" value="AB_hydrolase_fold"/>
</dbReference>